<keyword evidence="3" id="KW-0548">Nucleotidyltransferase</keyword>
<name>A0A1G6AD03_9HYPH</name>
<keyword evidence="4" id="KW-0235">DNA replication</keyword>
<dbReference type="GO" id="GO:0003887">
    <property type="term" value="F:DNA-directed DNA polymerase activity"/>
    <property type="evidence" value="ECO:0007669"/>
    <property type="project" value="UniProtKB-KW"/>
</dbReference>
<dbReference type="PANTHER" id="PTHR34388">
    <property type="entry name" value="DNA POLYMERASE III SUBUNIT DELTA"/>
    <property type="match status" value="1"/>
</dbReference>
<dbReference type="InterPro" id="IPR005790">
    <property type="entry name" value="DNA_polIII_delta"/>
</dbReference>
<dbReference type="RefSeq" id="WP_090874553.1">
    <property type="nucleotide sequence ID" value="NZ_FMXQ01000001.1"/>
</dbReference>
<comment type="similarity">
    <text evidence="6">Belongs to the DNA polymerase HolA subunit family.</text>
</comment>
<evidence type="ECO:0000313" key="9">
    <source>
        <dbReference type="Proteomes" id="UP000199071"/>
    </source>
</evidence>
<evidence type="ECO:0000256" key="5">
    <source>
        <dbReference type="ARBA" id="ARBA00022932"/>
    </source>
</evidence>
<organism evidence="8 9">
    <name type="scientific">Bauldia litoralis</name>
    <dbReference type="NCBI Taxonomy" id="665467"/>
    <lineage>
        <taxon>Bacteria</taxon>
        <taxon>Pseudomonadati</taxon>
        <taxon>Pseudomonadota</taxon>
        <taxon>Alphaproteobacteria</taxon>
        <taxon>Hyphomicrobiales</taxon>
        <taxon>Kaistiaceae</taxon>
        <taxon>Bauldia</taxon>
    </lineage>
</organism>
<dbReference type="InterPro" id="IPR008921">
    <property type="entry name" value="DNA_pol3_clamp-load_cplx_C"/>
</dbReference>
<dbReference type="SUPFAM" id="SSF48019">
    <property type="entry name" value="post-AAA+ oligomerization domain-like"/>
    <property type="match status" value="1"/>
</dbReference>
<keyword evidence="5" id="KW-0239">DNA-directed DNA polymerase</keyword>
<dbReference type="EC" id="2.7.7.7" evidence="1"/>
<evidence type="ECO:0000256" key="1">
    <source>
        <dbReference type="ARBA" id="ARBA00012417"/>
    </source>
</evidence>
<dbReference type="SUPFAM" id="SSF52540">
    <property type="entry name" value="P-loop containing nucleoside triphosphate hydrolases"/>
    <property type="match status" value="1"/>
</dbReference>
<dbReference type="Gene3D" id="1.10.8.60">
    <property type="match status" value="1"/>
</dbReference>
<accession>A0A1G6AD03</accession>
<dbReference type="InterPro" id="IPR027417">
    <property type="entry name" value="P-loop_NTPase"/>
</dbReference>
<dbReference type="OrthoDB" id="9804983at2"/>
<evidence type="ECO:0000256" key="6">
    <source>
        <dbReference type="ARBA" id="ARBA00034754"/>
    </source>
</evidence>
<dbReference type="EMBL" id="FMXQ01000001">
    <property type="protein sequence ID" value="SDB05933.1"/>
    <property type="molecule type" value="Genomic_DNA"/>
</dbReference>
<proteinExistence type="inferred from homology"/>
<dbReference type="STRING" id="665467.SAMN02982931_00433"/>
<dbReference type="GO" id="GO:0009360">
    <property type="term" value="C:DNA polymerase III complex"/>
    <property type="evidence" value="ECO:0007669"/>
    <property type="project" value="TreeGrafter"/>
</dbReference>
<dbReference type="PANTHER" id="PTHR34388:SF1">
    <property type="entry name" value="DNA POLYMERASE III SUBUNIT DELTA"/>
    <property type="match status" value="1"/>
</dbReference>
<keyword evidence="2" id="KW-0808">Transferase</keyword>
<evidence type="ECO:0000256" key="4">
    <source>
        <dbReference type="ARBA" id="ARBA00022705"/>
    </source>
</evidence>
<dbReference type="Gene3D" id="1.20.272.10">
    <property type="match status" value="1"/>
</dbReference>
<dbReference type="Proteomes" id="UP000199071">
    <property type="component" value="Unassembled WGS sequence"/>
</dbReference>
<protein>
    <recommendedName>
        <fullName evidence="1">DNA-directed DNA polymerase</fullName>
        <ecNumber evidence="1">2.7.7.7</ecNumber>
    </recommendedName>
</protein>
<dbReference type="GO" id="GO:0003677">
    <property type="term" value="F:DNA binding"/>
    <property type="evidence" value="ECO:0007669"/>
    <property type="project" value="InterPro"/>
</dbReference>
<dbReference type="GO" id="GO:0006261">
    <property type="term" value="P:DNA-templated DNA replication"/>
    <property type="evidence" value="ECO:0007669"/>
    <property type="project" value="TreeGrafter"/>
</dbReference>
<evidence type="ECO:0000256" key="7">
    <source>
        <dbReference type="ARBA" id="ARBA00049244"/>
    </source>
</evidence>
<sequence>MVEIRAADIDRFLSRPDPSVRLVLICGNDSGLVSERAAAFAARVAGPGADPLSQVRLDSSDLSADPQRLADEAYEIPLFGGTRCISVHASGNWSLAPVEAMLAAPPTDAYVVISAGDLRKTAPLRKLFTAAKNAAAIVCYADDARALDRIIDQEAETAGLRIGNDARTALKELIGGDRLASRSEIAKLCLYATGNGEITVDDVRAVVGDASAFAVDEAVDAAALGDADGFSRLFRRLIAAGTGDFAVAGAALRHFDMLHRARAAVDGGTPADRALGPQIFFRRKPLVTRQLSIWTVPRIERALAILNRAVIDSRLKSAISAEVVGQAMLSLAAIAGSSRRRAA</sequence>
<evidence type="ECO:0000256" key="2">
    <source>
        <dbReference type="ARBA" id="ARBA00022679"/>
    </source>
</evidence>
<dbReference type="Gene3D" id="3.40.50.300">
    <property type="entry name" value="P-loop containing nucleotide triphosphate hydrolases"/>
    <property type="match status" value="1"/>
</dbReference>
<evidence type="ECO:0000313" key="8">
    <source>
        <dbReference type="EMBL" id="SDB05933.1"/>
    </source>
</evidence>
<comment type="catalytic activity">
    <reaction evidence="7">
        <text>DNA(n) + a 2'-deoxyribonucleoside 5'-triphosphate = DNA(n+1) + diphosphate</text>
        <dbReference type="Rhea" id="RHEA:22508"/>
        <dbReference type="Rhea" id="RHEA-COMP:17339"/>
        <dbReference type="Rhea" id="RHEA-COMP:17340"/>
        <dbReference type="ChEBI" id="CHEBI:33019"/>
        <dbReference type="ChEBI" id="CHEBI:61560"/>
        <dbReference type="ChEBI" id="CHEBI:173112"/>
        <dbReference type="EC" id="2.7.7.7"/>
    </reaction>
</comment>
<reference evidence="8 9" key="1">
    <citation type="submission" date="2016-10" db="EMBL/GenBank/DDBJ databases">
        <authorList>
            <person name="de Groot N.N."/>
        </authorList>
    </citation>
    <scope>NUCLEOTIDE SEQUENCE [LARGE SCALE GENOMIC DNA]</scope>
    <source>
        <strain evidence="8 9">ATCC 35022</strain>
    </source>
</reference>
<keyword evidence="9" id="KW-1185">Reference proteome</keyword>
<dbReference type="AlphaFoldDB" id="A0A1G6AD03"/>
<gene>
    <name evidence="8" type="ORF">SAMN02982931_00433</name>
</gene>
<dbReference type="NCBIfam" id="TIGR01128">
    <property type="entry name" value="holA"/>
    <property type="match status" value="1"/>
</dbReference>
<evidence type="ECO:0000256" key="3">
    <source>
        <dbReference type="ARBA" id="ARBA00022695"/>
    </source>
</evidence>